<evidence type="ECO:0000256" key="5">
    <source>
        <dbReference type="ARBA" id="ARBA00022842"/>
    </source>
</evidence>
<dbReference type="EMBL" id="AP021888">
    <property type="protein sequence ID" value="BBP44046.1"/>
    <property type="molecule type" value="Genomic_DNA"/>
</dbReference>
<feature type="domain" description="PII-uridylyltransferase/Glutamine-synthetase adenylyltransferase" evidence="9">
    <location>
        <begin position="269"/>
        <end position="407"/>
    </location>
</feature>
<evidence type="ECO:0000256" key="6">
    <source>
        <dbReference type="ARBA" id="ARBA00023268"/>
    </source>
</evidence>
<keyword evidence="5 7" id="KW-0460">Magnesium</keyword>
<evidence type="ECO:0000256" key="4">
    <source>
        <dbReference type="ARBA" id="ARBA00022840"/>
    </source>
</evidence>
<comment type="function">
    <text evidence="7">Involved in the regulation of glutamine synthetase GlnA, a key enzyme in the process to assimilate ammonia. When cellular nitrogen levels are high, the C-terminal adenylyl transferase (AT) inactivates GlnA by covalent transfer of an adenylyl group from ATP to specific tyrosine residue of GlnA, thus reducing its activity. Conversely, when nitrogen levels are low, the N-terminal adenylyl removase (AR) activates GlnA by removing the adenylyl group by phosphorolysis, increasing its activity. The regulatory region of GlnE binds the signal transduction protein PII (GlnB) which indicates the nitrogen status of the cell.</text>
</comment>
<comment type="catalytic activity">
    <reaction evidence="7">
        <text>[glutamine synthetase]-O(4)-(5'-adenylyl)-L-tyrosine + phosphate = [glutamine synthetase]-L-tyrosine + ADP</text>
        <dbReference type="Rhea" id="RHEA:43716"/>
        <dbReference type="Rhea" id="RHEA-COMP:10660"/>
        <dbReference type="Rhea" id="RHEA-COMP:10661"/>
        <dbReference type="ChEBI" id="CHEBI:43474"/>
        <dbReference type="ChEBI" id="CHEBI:46858"/>
        <dbReference type="ChEBI" id="CHEBI:83624"/>
        <dbReference type="ChEBI" id="CHEBI:456216"/>
        <dbReference type="EC" id="2.7.7.89"/>
    </reaction>
</comment>
<evidence type="ECO:0000256" key="3">
    <source>
        <dbReference type="ARBA" id="ARBA00022741"/>
    </source>
</evidence>
<dbReference type="HAMAP" id="MF_00802">
    <property type="entry name" value="GlnE"/>
    <property type="match status" value="1"/>
</dbReference>
<comment type="similarity">
    <text evidence="7">Belongs to the GlnE family.</text>
</comment>
<dbReference type="GO" id="GO:0047388">
    <property type="term" value="F:[glutamine synthetase]-adenylyl-L-tyrosine phosphorylase activity"/>
    <property type="evidence" value="ECO:0007669"/>
    <property type="project" value="UniProtKB-EC"/>
</dbReference>
<dbReference type="FunFam" id="1.20.120.330:FF:000005">
    <property type="entry name" value="Bifunctional glutamine synthetase adenylyltransferase/adenylyl-removing enzyme"/>
    <property type="match status" value="1"/>
</dbReference>
<dbReference type="PANTHER" id="PTHR30621">
    <property type="entry name" value="GLUTAMINE SYNTHETASE ADENYLYLTRANSFERASE"/>
    <property type="match status" value="1"/>
</dbReference>
<dbReference type="GO" id="GO:0005829">
    <property type="term" value="C:cytosol"/>
    <property type="evidence" value="ECO:0007669"/>
    <property type="project" value="TreeGrafter"/>
</dbReference>
<dbReference type="InterPro" id="IPR023057">
    <property type="entry name" value="GlnE"/>
</dbReference>
<evidence type="ECO:0000256" key="2">
    <source>
        <dbReference type="ARBA" id="ARBA00022695"/>
    </source>
</evidence>
<keyword evidence="11" id="KW-1185">Reference proteome</keyword>
<dbReference type="CDD" id="cd05401">
    <property type="entry name" value="NT_GlnE_GlnD_like"/>
    <property type="match status" value="2"/>
</dbReference>
<proteinExistence type="inferred from homology"/>
<dbReference type="Gene3D" id="1.20.120.1510">
    <property type="match status" value="1"/>
</dbReference>
<evidence type="ECO:0000256" key="7">
    <source>
        <dbReference type="HAMAP-Rule" id="MF_00802"/>
    </source>
</evidence>
<keyword evidence="1 7" id="KW-0808">Transferase</keyword>
<dbReference type="Pfam" id="PF03710">
    <property type="entry name" value="GlnE"/>
    <property type="match status" value="2"/>
</dbReference>
<dbReference type="NCBIfam" id="NF008292">
    <property type="entry name" value="PRK11072.1"/>
    <property type="match status" value="1"/>
</dbReference>
<dbReference type="RefSeq" id="WP_173291801.1">
    <property type="nucleotide sequence ID" value="NZ_AP021888.1"/>
</dbReference>
<comment type="cofactor">
    <cofactor evidence="7">
        <name>Mg(2+)</name>
        <dbReference type="ChEBI" id="CHEBI:18420"/>
    </cofactor>
</comment>
<feature type="region of interest" description="Adenylyl removase" evidence="7">
    <location>
        <begin position="1"/>
        <end position="416"/>
    </location>
</feature>
<protein>
    <recommendedName>
        <fullName evidence="7">Bifunctional glutamine synthetase adenylyltransferase/adenylyl-removing enzyme</fullName>
    </recommendedName>
    <alternativeName>
        <fullName evidence="7">ATP:glutamine synthetase adenylyltransferase</fullName>
    </alternativeName>
    <alternativeName>
        <fullName evidence="7">ATase</fullName>
    </alternativeName>
    <domain>
        <recommendedName>
            <fullName evidence="7">Glutamine synthetase adenylyl-L-tyrosine phosphorylase</fullName>
            <ecNumber evidence="7">2.7.7.89</ecNumber>
        </recommendedName>
        <alternativeName>
            <fullName evidence="7">Adenylyl removase</fullName>
            <shortName evidence="7">AR</shortName>
            <shortName evidence="7">AT-N</shortName>
        </alternativeName>
    </domain>
    <domain>
        <recommendedName>
            <fullName evidence="7">Glutamine synthetase adenylyl transferase</fullName>
            <ecNumber evidence="7">2.7.7.42</ecNumber>
        </recommendedName>
        <alternativeName>
            <fullName evidence="7">Adenylyl transferase</fullName>
            <shortName evidence="7">AT</shortName>
            <shortName evidence="7">AT-C</shortName>
        </alternativeName>
    </domain>
</protein>
<dbReference type="InterPro" id="IPR043519">
    <property type="entry name" value="NT_sf"/>
</dbReference>
<dbReference type="SUPFAM" id="SSF81593">
    <property type="entry name" value="Nucleotidyltransferase substrate binding subunit/domain"/>
    <property type="match status" value="2"/>
</dbReference>
<dbReference type="GO" id="GO:0008882">
    <property type="term" value="F:[glutamate-ammonia-ligase] adenylyltransferase activity"/>
    <property type="evidence" value="ECO:0007669"/>
    <property type="project" value="UniProtKB-UniRule"/>
</dbReference>
<evidence type="ECO:0000256" key="1">
    <source>
        <dbReference type="ARBA" id="ARBA00022679"/>
    </source>
</evidence>
<reference evidence="11" key="1">
    <citation type="submission" date="2019-11" db="EMBL/GenBank/DDBJ databases">
        <title>Isolation and characterization of two novel species in the genus Thiomicrorhabdus.</title>
        <authorList>
            <person name="Mochizuki J."/>
            <person name="Kojima H."/>
            <person name="Fukui M."/>
        </authorList>
    </citation>
    <scope>NUCLEOTIDE SEQUENCE [LARGE SCALE GENOMIC DNA]</scope>
    <source>
        <strain evidence="11">AkT22</strain>
    </source>
</reference>
<keyword evidence="10" id="KW-0436">Ligase</keyword>
<dbReference type="GO" id="GO:0016874">
    <property type="term" value="F:ligase activity"/>
    <property type="evidence" value="ECO:0007669"/>
    <property type="project" value="UniProtKB-KW"/>
</dbReference>
<dbReference type="Proteomes" id="UP000501466">
    <property type="component" value="Chromosome"/>
</dbReference>
<evidence type="ECO:0000313" key="10">
    <source>
        <dbReference type="EMBL" id="BBP44046.1"/>
    </source>
</evidence>
<feature type="domain" description="Glutamate-ammonia ligase adenylyltransferase repeated" evidence="8">
    <location>
        <begin position="5"/>
        <end position="243"/>
    </location>
</feature>
<evidence type="ECO:0000259" key="9">
    <source>
        <dbReference type="Pfam" id="PF08335"/>
    </source>
</evidence>
<dbReference type="EC" id="2.7.7.89" evidence="7"/>
<dbReference type="AlphaFoldDB" id="A0A6F8PPP0"/>
<sequence length="913" mass="103887">MSINLSQLQGWSLYLTQQLARHPEWSEPSGWSQCNEPGSLLAKGKAWLLESKSLDELNQRLRTYRNQQMVRIAIRDLAGLAELSETLQETSDLADCLVGGALDWHYRLMIEKFGTPIGKESGLPQQMLVLGMGKLGGQELNFSSDIDMIYVYPERGNTQGGRTQMDNEQFFIRLAQAMNKSLADYSADGFVYRVDMRLRPFGTQGPLAVSFSGMENYYALHGRAWERYALVKARLMAGDVEQGKELFDILRPFVYRKYVDFTALDSLRDLKMQIEAQVVKKGMQDNLKLGPGGIREIEFIVQAFQLIHGGRMPQLQGRSLLPMLQAVQEAGFLTPQVTDALRQAYLFLRRAENRIQIWSDQQAHSLPTDAEQLNHLANAMGFAKTTDFMAELNAHRAQVQVQFDAVFAIEELKQPDENAALSKTWKVAVEDDAAYQMHGFKEPAEMARLLDQFKKSPKVQKLPVEGLERLDKVMPLVLQALHDLPEHQAQALDRTLRVLESVLRRSVYLVLLIENPQVLRNLIKVCALSPWMTEMLSKYPSLLDQLLDEQNVRNLMNREQLMADAQALQQKFAGDDEAFMNGLRQWRHTQVFKVAMADETGHLPIMQVSDALTWIAEAVLQAVVDYAYHFMRQKSGIPGGMSTEDELPFLILGYGKLGGIELGYGSDLDMVFLYDGLENSASSSGARSLENNIYFMRLGQKVISLLTTMMPTGMLYEVDTRLRPNGESGLIVTDFKSYQAYIENKAWVWEHQALVRARAVIGSSLAKQHFEEFRLGFMQKTRDENTIRQEVRDMRQKMRKSLDKTNAEQFDLKQGLGGIVDIEFMVQFFILSYAAQYPSLAVYSDNIRLLGAIAEAQLLTAEDAADLEDIYREYRAFYHHLALQNIKSLTPIDTFEKQRQRVAEIWQKVMLVG</sequence>
<dbReference type="Pfam" id="PF08335">
    <property type="entry name" value="GlnD_UR_UTase"/>
    <property type="match status" value="2"/>
</dbReference>
<organism evidence="10 11">
    <name type="scientific">Thiosulfativibrio zosterae</name>
    <dbReference type="NCBI Taxonomy" id="2675053"/>
    <lineage>
        <taxon>Bacteria</taxon>
        <taxon>Pseudomonadati</taxon>
        <taxon>Pseudomonadota</taxon>
        <taxon>Gammaproteobacteria</taxon>
        <taxon>Thiotrichales</taxon>
        <taxon>Piscirickettsiaceae</taxon>
        <taxon>Thiosulfativibrio</taxon>
    </lineage>
</organism>
<dbReference type="PANTHER" id="PTHR30621:SF0">
    <property type="entry name" value="BIFUNCTIONAL GLUTAMINE SYNTHETASE ADENYLYLTRANSFERASE_ADENYLYL-REMOVING ENZYME"/>
    <property type="match status" value="1"/>
</dbReference>
<feature type="domain" description="Glutamate-ammonia ligase adenylyltransferase repeated" evidence="8">
    <location>
        <begin position="520"/>
        <end position="772"/>
    </location>
</feature>
<evidence type="ECO:0000259" key="8">
    <source>
        <dbReference type="Pfam" id="PF03710"/>
    </source>
</evidence>
<feature type="region of interest" description="Adenylyl transferase" evidence="7">
    <location>
        <begin position="424"/>
        <end position="913"/>
    </location>
</feature>
<comment type="catalytic activity">
    <reaction evidence="7">
        <text>[glutamine synthetase]-L-tyrosine + ATP = [glutamine synthetase]-O(4)-(5'-adenylyl)-L-tyrosine + diphosphate</text>
        <dbReference type="Rhea" id="RHEA:18589"/>
        <dbReference type="Rhea" id="RHEA-COMP:10660"/>
        <dbReference type="Rhea" id="RHEA-COMP:10661"/>
        <dbReference type="ChEBI" id="CHEBI:30616"/>
        <dbReference type="ChEBI" id="CHEBI:33019"/>
        <dbReference type="ChEBI" id="CHEBI:46858"/>
        <dbReference type="ChEBI" id="CHEBI:83624"/>
        <dbReference type="EC" id="2.7.7.42"/>
    </reaction>
</comment>
<dbReference type="FunFam" id="3.30.460.10:FF:000009">
    <property type="entry name" value="Bifunctional glutamine synthetase adenylyltransferase/adenylyl-removing enzyme"/>
    <property type="match status" value="1"/>
</dbReference>
<dbReference type="Gene3D" id="3.30.460.10">
    <property type="entry name" value="Beta Polymerase, domain 2"/>
    <property type="match status" value="2"/>
</dbReference>
<evidence type="ECO:0000313" key="11">
    <source>
        <dbReference type="Proteomes" id="UP000501466"/>
    </source>
</evidence>
<gene>
    <name evidence="7 10" type="primary">glnE</name>
    <name evidence="10" type="ORF">THMIRHAT_17920</name>
</gene>
<dbReference type="EC" id="2.7.7.42" evidence="7"/>
<dbReference type="Gene3D" id="1.20.120.330">
    <property type="entry name" value="Nucleotidyltransferases domain 2"/>
    <property type="match status" value="2"/>
</dbReference>
<dbReference type="InterPro" id="IPR005190">
    <property type="entry name" value="GlnE_rpt_dom"/>
</dbReference>
<keyword evidence="2 7" id="KW-0548">Nucleotidyltransferase</keyword>
<dbReference type="SUPFAM" id="SSF81301">
    <property type="entry name" value="Nucleotidyltransferase"/>
    <property type="match status" value="2"/>
</dbReference>
<keyword evidence="3 7" id="KW-0547">Nucleotide-binding</keyword>
<dbReference type="GO" id="GO:0005524">
    <property type="term" value="F:ATP binding"/>
    <property type="evidence" value="ECO:0007669"/>
    <property type="project" value="UniProtKB-UniRule"/>
</dbReference>
<name>A0A6F8PPP0_9GAMM</name>
<dbReference type="GO" id="GO:0000287">
    <property type="term" value="F:magnesium ion binding"/>
    <property type="evidence" value="ECO:0007669"/>
    <property type="project" value="UniProtKB-UniRule"/>
</dbReference>
<keyword evidence="6 7" id="KW-0511">Multifunctional enzyme</keyword>
<dbReference type="GO" id="GO:0000820">
    <property type="term" value="P:regulation of glutamine family amino acid metabolic process"/>
    <property type="evidence" value="ECO:0007669"/>
    <property type="project" value="UniProtKB-UniRule"/>
</dbReference>
<dbReference type="KEGG" id="tzo:THMIRHAT_17920"/>
<accession>A0A6F8PPP0</accession>
<keyword evidence="4 7" id="KW-0067">ATP-binding</keyword>
<feature type="domain" description="PII-uridylyltransferase/Glutamine-synthetase adenylyltransferase" evidence="9">
    <location>
        <begin position="788"/>
        <end position="904"/>
    </location>
</feature>
<dbReference type="InterPro" id="IPR013546">
    <property type="entry name" value="PII_UdlTrfase/GS_AdlTrfase"/>
</dbReference>